<protein>
    <recommendedName>
        <fullName evidence="3">HK97 gp10 family phage protein</fullName>
    </recommendedName>
</protein>
<comment type="caution">
    <text evidence="1">The sequence shown here is derived from an EMBL/GenBank/DDBJ whole genome shotgun (WGS) entry which is preliminary data.</text>
</comment>
<organism evidence="1 2">
    <name type="scientific">Streptomyces maoxianensis</name>
    <dbReference type="NCBI Taxonomy" id="1459942"/>
    <lineage>
        <taxon>Bacteria</taxon>
        <taxon>Bacillati</taxon>
        <taxon>Actinomycetota</taxon>
        <taxon>Actinomycetes</taxon>
        <taxon>Kitasatosporales</taxon>
        <taxon>Streptomycetaceae</taxon>
        <taxon>Streptomyces</taxon>
    </lineage>
</organism>
<dbReference type="Proteomes" id="UP001595993">
    <property type="component" value="Unassembled WGS sequence"/>
</dbReference>
<reference evidence="2" key="1">
    <citation type="journal article" date="2019" name="Int. J. Syst. Evol. Microbiol.">
        <title>The Global Catalogue of Microorganisms (GCM) 10K type strain sequencing project: providing services to taxonomists for standard genome sequencing and annotation.</title>
        <authorList>
            <consortium name="The Broad Institute Genomics Platform"/>
            <consortium name="The Broad Institute Genome Sequencing Center for Infectious Disease"/>
            <person name="Wu L."/>
            <person name="Ma J."/>
        </authorList>
    </citation>
    <scope>NUCLEOTIDE SEQUENCE [LARGE SCALE GENOMIC DNA]</scope>
    <source>
        <strain evidence="2">CGMCC 4.7139</strain>
    </source>
</reference>
<sequence length="131" mass="14947">MAVRVTRSGPWFDGRAERAIEDFAREAEETIGNEGEKMLVARFGQVLKHPTGHYVSQLRVEQSKTMAEITDGGVIYGPWLESGPRGQNDPRKKYHPNFHGYFSFRTVRQGLQRRASRIATGILPGFLRRMQ</sequence>
<evidence type="ECO:0000313" key="2">
    <source>
        <dbReference type="Proteomes" id="UP001595993"/>
    </source>
</evidence>
<gene>
    <name evidence="1" type="ORF">ACFO9E_18170</name>
</gene>
<proteinExistence type="predicted"/>
<dbReference type="RefSeq" id="WP_381196843.1">
    <property type="nucleotide sequence ID" value="NZ_JBHSFE010000014.1"/>
</dbReference>
<evidence type="ECO:0008006" key="3">
    <source>
        <dbReference type="Google" id="ProtNLM"/>
    </source>
</evidence>
<name>A0ABV9G9E5_9ACTN</name>
<evidence type="ECO:0000313" key="1">
    <source>
        <dbReference type="EMBL" id="MFC4609725.1"/>
    </source>
</evidence>
<accession>A0ABV9G9E5</accession>
<dbReference type="EMBL" id="JBHSFE010000014">
    <property type="protein sequence ID" value="MFC4609725.1"/>
    <property type="molecule type" value="Genomic_DNA"/>
</dbReference>
<keyword evidence="2" id="KW-1185">Reference proteome</keyword>